<dbReference type="EMBL" id="BMAU01021348">
    <property type="protein sequence ID" value="GFY18207.1"/>
    <property type="molecule type" value="Genomic_DNA"/>
</dbReference>
<sequence length="131" mass="15426">MQIPYQKYKFQSQCEFWLRFRSQANMTLFPARLKEQLKLPKRKFQKRWCPDAMTSSEVSQNTNLICAQLKEECNNSFRMEENYTVFAEMLVCDFGGAYGFCENIKIVCDPCDDISNGIKTSKWIVNESKMD</sequence>
<protein>
    <submittedName>
        <fullName evidence="1">Uncharacterized protein</fullName>
    </submittedName>
</protein>
<comment type="caution">
    <text evidence="1">The sequence shown here is derived from an EMBL/GenBank/DDBJ whole genome shotgun (WGS) entry which is preliminary data.</text>
</comment>
<name>A0A8X6SZA5_TRICX</name>
<reference evidence="1" key="1">
    <citation type="submission" date="2020-08" db="EMBL/GenBank/DDBJ databases">
        <title>Multicomponent nature underlies the extraordinary mechanical properties of spider dragline silk.</title>
        <authorList>
            <person name="Kono N."/>
            <person name="Nakamura H."/>
            <person name="Mori M."/>
            <person name="Yoshida Y."/>
            <person name="Ohtoshi R."/>
            <person name="Malay A.D."/>
            <person name="Moran D.A.P."/>
            <person name="Tomita M."/>
            <person name="Numata K."/>
            <person name="Arakawa K."/>
        </authorList>
    </citation>
    <scope>NUCLEOTIDE SEQUENCE</scope>
</reference>
<gene>
    <name evidence="1" type="ORF">TNCV_2046131</name>
</gene>
<evidence type="ECO:0000313" key="1">
    <source>
        <dbReference type="EMBL" id="GFY18207.1"/>
    </source>
</evidence>
<dbReference type="Proteomes" id="UP000887159">
    <property type="component" value="Unassembled WGS sequence"/>
</dbReference>
<keyword evidence="2" id="KW-1185">Reference proteome</keyword>
<organism evidence="1 2">
    <name type="scientific">Trichonephila clavipes</name>
    <name type="common">Golden silk orbweaver</name>
    <name type="synonym">Nephila clavipes</name>
    <dbReference type="NCBI Taxonomy" id="2585209"/>
    <lineage>
        <taxon>Eukaryota</taxon>
        <taxon>Metazoa</taxon>
        <taxon>Ecdysozoa</taxon>
        <taxon>Arthropoda</taxon>
        <taxon>Chelicerata</taxon>
        <taxon>Arachnida</taxon>
        <taxon>Araneae</taxon>
        <taxon>Araneomorphae</taxon>
        <taxon>Entelegynae</taxon>
        <taxon>Araneoidea</taxon>
        <taxon>Nephilidae</taxon>
        <taxon>Trichonephila</taxon>
    </lineage>
</organism>
<dbReference type="AlphaFoldDB" id="A0A8X6SZA5"/>
<evidence type="ECO:0000313" key="2">
    <source>
        <dbReference type="Proteomes" id="UP000887159"/>
    </source>
</evidence>
<proteinExistence type="predicted"/>
<accession>A0A8X6SZA5</accession>